<name>A0A0F7SGE3_PHARH</name>
<reference evidence="2" key="1">
    <citation type="submission" date="2014-08" db="EMBL/GenBank/DDBJ databases">
        <authorList>
            <person name="Sharma Rahul"/>
            <person name="Thines Marco"/>
        </authorList>
    </citation>
    <scope>NUCLEOTIDE SEQUENCE</scope>
</reference>
<dbReference type="EMBL" id="LN483167">
    <property type="protein sequence ID" value="CDZ97460.1"/>
    <property type="molecule type" value="Genomic_DNA"/>
</dbReference>
<feature type="region of interest" description="Disordered" evidence="1">
    <location>
        <begin position="1"/>
        <end position="73"/>
    </location>
</feature>
<feature type="compositionally biased region" description="Polar residues" evidence="1">
    <location>
        <begin position="1"/>
        <end position="25"/>
    </location>
</feature>
<protein>
    <submittedName>
        <fullName evidence="2">Uncharacterized protein</fullName>
    </submittedName>
</protein>
<evidence type="ECO:0000256" key="1">
    <source>
        <dbReference type="SAM" id="MobiDB-lite"/>
    </source>
</evidence>
<accession>A0A0F7SGE3</accession>
<dbReference type="AlphaFoldDB" id="A0A0F7SGE3"/>
<evidence type="ECO:0000313" key="2">
    <source>
        <dbReference type="EMBL" id="CDZ97460.1"/>
    </source>
</evidence>
<sequence>MAKQLNQASNSQNNPKNTPRITSIVAQRLPYLSITTNTAEKRHHPRQQTSFNAVATGSTMQQSNDEDDGEEKE</sequence>
<feature type="compositionally biased region" description="Polar residues" evidence="1">
    <location>
        <begin position="47"/>
        <end position="63"/>
    </location>
</feature>
<organism evidence="2">
    <name type="scientific">Phaffia rhodozyma</name>
    <name type="common">Yeast</name>
    <name type="synonym">Xanthophyllomyces dendrorhous</name>
    <dbReference type="NCBI Taxonomy" id="264483"/>
    <lineage>
        <taxon>Eukaryota</taxon>
        <taxon>Fungi</taxon>
        <taxon>Dikarya</taxon>
        <taxon>Basidiomycota</taxon>
        <taxon>Agaricomycotina</taxon>
        <taxon>Tremellomycetes</taxon>
        <taxon>Cystofilobasidiales</taxon>
        <taxon>Mrakiaceae</taxon>
        <taxon>Phaffia</taxon>
    </lineage>
</organism>
<proteinExistence type="predicted"/>
<feature type="compositionally biased region" description="Acidic residues" evidence="1">
    <location>
        <begin position="64"/>
        <end position="73"/>
    </location>
</feature>